<name>A0A8C9RDU7_SCLFO</name>
<dbReference type="GeneTree" id="ENSGT00390000017384"/>
<accession>A0A8C9RDU7</accession>
<dbReference type="Proteomes" id="UP000694397">
    <property type="component" value="Chromosome 24"/>
</dbReference>
<dbReference type="AlphaFoldDB" id="A0A8C9RDU7"/>
<evidence type="ECO:0000313" key="4">
    <source>
        <dbReference type="Proteomes" id="UP000694397"/>
    </source>
</evidence>
<dbReference type="PANTHER" id="PTHR14787:SF1">
    <property type="entry name" value="ATPASE PAAT"/>
    <property type="match status" value="1"/>
</dbReference>
<feature type="region of interest" description="Disordered" evidence="2">
    <location>
        <begin position="1"/>
        <end position="20"/>
    </location>
</feature>
<proteinExistence type="predicted"/>
<keyword evidence="4" id="KW-1185">Reference proteome</keyword>
<gene>
    <name evidence="3" type="primary">c24h10orf88</name>
</gene>
<keyword evidence="1" id="KW-0175">Coiled coil</keyword>
<evidence type="ECO:0000256" key="2">
    <source>
        <dbReference type="SAM" id="MobiDB-lite"/>
    </source>
</evidence>
<reference evidence="3" key="3">
    <citation type="submission" date="2025-09" db="UniProtKB">
        <authorList>
            <consortium name="Ensembl"/>
        </authorList>
    </citation>
    <scope>IDENTIFICATION</scope>
</reference>
<dbReference type="Ensembl" id="ENSSFOT00015014693.2">
    <property type="protein sequence ID" value="ENSSFOP00015014520.1"/>
    <property type="gene ID" value="ENSSFOG00015009366.2"/>
</dbReference>
<dbReference type="PANTHER" id="PTHR14787">
    <property type="entry name" value="C10ORF188 FAMILY MEMBER"/>
    <property type="match status" value="1"/>
</dbReference>
<dbReference type="InterPro" id="IPR028043">
    <property type="entry name" value="PAAT-like"/>
</dbReference>
<evidence type="ECO:0000313" key="3">
    <source>
        <dbReference type="Ensembl" id="ENSSFOP00015014520.1"/>
    </source>
</evidence>
<reference evidence="3" key="2">
    <citation type="submission" date="2025-08" db="UniProtKB">
        <authorList>
            <consortium name="Ensembl"/>
        </authorList>
    </citation>
    <scope>IDENTIFICATION</scope>
</reference>
<dbReference type="OrthoDB" id="5981473at2759"/>
<evidence type="ECO:0000256" key="1">
    <source>
        <dbReference type="SAM" id="Coils"/>
    </source>
</evidence>
<feature type="coiled-coil region" evidence="1">
    <location>
        <begin position="369"/>
        <end position="397"/>
    </location>
</feature>
<reference evidence="3 4" key="1">
    <citation type="submission" date="2019-04" db="EMBL/GenBank/DDBJ databases">
        <authorList>
            <consortium name="Wellcome Sanger Institute Data Sharing"/>
        </authorList>
    </citation>
    <scope>NUCLEOTIDE SEQUENCE [LARGE SCALE GENOMIC DNA]</scope>
</reference>
<feature type="region of interest" description="Disordered" evidence="2">
    <location>
        <begin position="281"/>
        <end position="302"/>
    </location>
</feature>
<organism evidence="3 4">
    <name type="scientific">Scleropages formosus</name>
    <name type="common">Asian bonytongue</name>
    <name type="synonym">Osteoglossum formosum</name>
    <dbReference type="NCBI Taxonomy" id="113540"/>
    <lineage>
        <taxon>Eukaryota</taxon>
        <taxon>Metazoa</taxon>
        <taxon>Chordata</taxon>
        <taxon>Craniata</taxon>
        <taxon>Vertebrata</taxon>
        <taxon>Euteleostomi</taxon>
        <taxon>Actinopterygii</taxon>
        <taxon>Neopterygii</taxon>
        <taxon>Teleostei</taxon>
        <taxon>Osteoglossocephala</taxon>
        <taxon>Osteoglossomorpha</taxon>
        <taxon>Osteoglossiformes</taxon>
        <taxon>Osteoglossidae</taxon>
        <taxon>Scleropages</taxon>
    </lineage>
</organism>
<sequence length="429" mass="45979">MIYSFAQASQSQTDWGPTASVSHRKSPSCFANPPGRQITQIICAAPLNSTSDLPQLNSEIWGETDLMYLERGEETSPCLLRLEPGPNCAALIVGVMVISEARTMEVYSGSGEYLGTCRGEADSALYFSRVSEGHPFYKKHLKFESPTTSCEVKLLSLGGRARVGIGRIALGLQAADITGSPPATGPGIDLQCVQSLVDSMGATLSPGAQSLMDMVQFQQKNKMDVLGGFLPLLMGGGPLASLTKGAVASQMDVGIERHTYASQPNAEPASQGIMRNVVSTAKPEAGHGPPSQPLPPSSINSSDHKLTGFLASLLNGHPGQKSCSLGPDMLPVLHKVCGEVAELRIENVGSKSDTSAEQQQEHRCCRVLEEVMERRIAEMEKRLMQHIDQRLETLQQNLQHTLLAALPPSVQGAFHREPCRGPTLLNGES</sequence>
<protein>
    <submittedName>
        <fullName evidence="3">Si:rp71-19m20.1</fullName>
    </submittedName>
</protein>
<dbReference type="Pfam" id="PF14958">
    <property type="entry name" value="PAAT-like"/>
    <property type="match status" value="1"/>
</dbReference>